<comment type="similarity">
    <text evidence="1">Belongs to the universal stress protein A family.</text>
</comment>
<evidence type="ECO:0000256" key="1">
    <source>
        <dbReference type="ARBA" id="ARBA00008791"/>
    </source>
</evidence>
<accession>A0A8J3A237</accession>
<reference evidence="3" key="1">
    <citation type="journal article" date="2014" name="Int. J. Syst. Evol. Microbiol.">
        <title>Complete genome sequence of Corynebacterium casei LMG S-19264T (=DSM 44701T), isolated from a smear-ripened cheese.</title>
        <authorList>
            <consortium name="US DOE Joint Genome Institute (JGI-PGF)"/>
            <person name="Walter F."/>
            <person name="Albersmeier A."/>
            <person name="Kalinowski J."/>
            <person name="Ruckert C."/>
        </authorList>
    </citation>
    <scope>NUCLEOTIDE SEQUENCE</scope>
    <source>
        <strain evidence="3">CGMCC 1.14984</strain>
    </source>
</reference>
<dbReference type="PANTHER" id="PTHR46268:SF15">
    <property type="entry name" value="UNIVERSAL STRESS PROTEIN HP_0031"/>
    <property type="match status" value="1"/>
</dbReference>
<protein>
    <submittedName>
        <fullName evidence="3 4">Universal stress protein</fullName>
    </submittedName>
</protein>
<dbReference type="Proteomes" id="UP000818603">
    <property type="component" value="Unassembled WGS sequence"/>
</dbReference>
<dbReference type="RefSeq" id="WP_155139156.1">
    <property type="nucleotide sequence ID" value="NZ_BMGZ01000001.1"/>
</dbReference>
<evidence type="ECO:0000313" key="6">
    <source>
        <dbReference type="Proteomes" id="UP000818603"/>
    </source>
</evidence>
<organism evidence="3 5">
    <name type="scientific">Aquisalinus luteolus</name>
    <dbReference type="NCBI Taxonomy" id="1566827"/>
    <lineage>
        <taxon>Bacteria</taxon>
        <taxon>Pseudomonadati</taxon>
        <taxon>Pseudomonadota</taxon>
        <taxon>Alphaproteobacteria</taxon>
        <taxon>Parvularculales</taxon>
        <taxon>Parvularculaceae</taxon>
        <taxon>Aquisalinus</taxon>
    </lineage>
</organism>
<reference evidence="3" key="3">
    <citation type="submission" date="2020-09" db="EMBL/GenBank/DDBJ databases">
        <authorList>
            <person name="Sun Q."/>
            <person name="Zhou Y."/>
        </authorList>
    </citation>
    <scope>NUCLEOTIDE SEQUENCE</scope>
    <source>
        <strain evidence="3">CGMCC 1.14984</strain>
    </source>
</reference>
<dbReference type="InterPro" id="IPR006015">
    <property type="entry name" value="Universal_stress_UspA"/>
</dbReference>
<feature type="domain" description="UspA" evidence="2">
    <location>
        <begin position="1"/>
        <end position="156"/>
    </location>
</feature>
<sequence>MRKITALIDGSAYSHSVCDHAAWVAGRTDRSIEILHVLGRRHLSSSTQNLSGQIGLGARTALLNELSEHDAQRAKLAKVRGRAILEDARTHLTEAGIAKVETHLRHGGVVENVHELEDGTDLIVIGKRGEAADFDKGHIGSNLERVVRATKKPVLVASRAFRPVGRVLIAFDGGKSALKAVEHLAASKLLQGTHITLLTVGEPKEETRRQLDGAAALLKEAGFSVESNVKPGQPETVIASTVEADKHDLLVIGAYGHSRIRTMIIGSTTTEMIRSCKVPVMLFR</sequence>
<proteinExistence type="inferred from homology"/>
<dbReference type="Proteomes" id="UP000621856">
    <property type="component" value="Unassembled WGS sequence"/>
</dbReference>
<name>A0A8J3A237_9PROT</name>
<dbReference type="EMBL" id="BMGZ01000001">
    <property type="protein sequence ID" value="GGH96738.1"/>
    <property type="molecule type" value="Genomic_DNA"/>
</dbReference>
<feature type="domain" description="UspA" evidence="2">
    <location>
        <begin position="166"/>
        <end position="284"/>
    </location>
</feature>
<evidence type="ECO:0000259" key="2">
    <source>
        <dbReference type="Pfam" id="PF00582"/>
    </source>
</evidence>
<reference evidence="4 6" key="2">
    <citation type="submission" date="2020-02" db="EMBL/GenBank/DDBJ databases">
        <title>Genome sequence of Parvularcula flava strain NH6-79.</title>
        <authorList>
            <person name="Abdul Karim M.H."/>
            <person name="Lam M.Q."/>
            <person name="Chen S.J."/>
            <person name="Yahya A."/>
            <person name="Shahir S."/>
            <person name="Shamsir M.S."/>
            <person name="Chong C.S."/>
        </authorList>
    </citation>
    <scope>NUCLEOTIDE SEQUENCE [LARGE SCALE GENOMIC DNA]</scope>
    <source>
        <strain evidence="4 6">NH6-79</strain>
    </source>
</reference>
<dbReference type="PRINTS" id="PR01438">
    <property type="entry name" value="UNVRSLSTRESS"/>
</dbReference>
<comment type="caution">
    <text evidence="3">The sequence shown here is derived from an EMBL/GenBank/DDBJ whole genome shotgun (WGS) entry which is preliminary data.</text>
</comment>
<evidence type="ECO:0000313" key="3">
    <source>
        <dbReference type="EMBL" id="GGH96738.1"/>
    </source>
</evidence>
<dbReference type="PANTHER" id="PTHR46268">
    <property type="entry name" value="STRESS RESPONSE PROTEIN NHAX"/>
    <property type="match status" value="1"/>
</dbReference>
<dbReference type="CDD" id="cd00293">
    <property type="entry name" value="USP-like"/>
    <property type="match status" value="2"/>
</dbReference>
<keyword evidence="6" id="KW-1185">Reference proteome</keyword>
<dbReference type="SUPFAM" id="SSF52402">
    <property type="entry name" value="Adenine nucleotide alpha hydrolases-like"/>
    <property type="match status" value="2"/>
</dbReference>
<gene>
    <name evidence="4" type="ORF">FF098_008125</name>
    <name evidence="3" type="ORF">GCM10011355_16350</name>
</gene>
<dbReference type="AlphaFoldDB" id="A0A8J3A237"/>
<dbReference type="EMBL" id="VCJR02000001">
    <property type="protein sequence ID" value="NHK27865.1"/>
    <property type="molecule type" value="Genomic_DNA"/>
</dbReference>
<dbReference type="Gene3D" id="3.40.50.12370">
    <property type="match status" value="1"/>
</dbReference>
<dbReference type="InterPro" id="IPR006016">
    <property type="entry name" value="UspA"/>
</dbReference>
<evidence type="ECO:0000313" key="5">
    <source>
        <dbReference type="Proteomes" id="UP000621856"/>
    </source>
</evidence>
<dbReference type="Pfam" id="PF00582">
    <property type="entry name" value="Usp"/>
    <property type="match status" value="2"/>
</dbReference>
<evidence type="ECO:0000313" key="4">
    <source>
        <dbReference type="EMBL" id="NHK27865.1"/>
    </source>
</evidence>